<organism evidence="1 2">
    <name type="scientific">Brachionus calyciflorus</name>
    <dbReference type="NCBI Taxonomy" id="104777"/>
    <lineage>
        <taxon>Eukaryota</taxon>
        <taxon>Metazoa</taxon>
        <taxon>Spiralia</taxon>
        <taxon>Gnathifera</taxon>
        <taxon>Rotifera</taxon>
        <taxon>Eurotatoria</taxon>
        <taxon>Monogononta</taxon>
        <taxon>Pseudotrocha</taxon>
        <taxon>Ploima</taxon>
        <taxon>Brachionidae</taxon>
        <taxon>Brachionus</taxon>
    </lineage>
</organism>
<dbReference type="EMBL" id="CAJNOC010000312">
    <property type="protein sequence ID" value="CAF0743212.1"/>
    <property type="molecule type" value="Genomic_DNA"/>
</dbReference>
<keyword evidence="2" id="KW-1185">Reference proteome</keyword>
<sequence length="340" mass="41032">MAAPAFTEYYENIPYDEKYIFFNRFKEKYRINELSRIKLKTQHEILFNMDKAKDTLITNLCMNESFLENDRFSKESFRKVYSLLKSNKHDKNQMARLIFLIHLSKSNVDYLTFSLFSKFFDSIELIDSFDDIFKNNGLSFLFDYFEELKTNRFIQNHIAQILREIFGKNIKLNFLRNLKISFFNCSVEKLRGFAGINRIYVGLRPFHTMINELRNNLRKDEIKLIIKLEFLRVFVNLTTHALLRSLKNDLNYWNPKNFNKFTNRNKTFRLELGYVAEEKIFEARINWLQSGLNENLNVEKWYEFYEKVIVNQEFHSHLKLNQDGIIRKMNQNFIMGIDFS</sequence>
<dbReference type="Proteomes" id="UP000663879">
    <property type="component" value="Unassembled WGS sequence"/>
</dbReference>
<accession>A0A813NYA4</accession>
<proteinExistence type="predicted"/>
<name>A0A813NYA4_9BILA</name>
<comment type="caution">
    <text evidence="1">The sequence shown here is derived from an EMBL/GenBank/DDBJ whole genome shotgun (WGS) entry which is preliminary data.</text>
</comment>
<protein>
    <submittedName>
        <fullName evidence="1">Uncharacterized protein</fullName>
    </submittedName>
</protein>
<reference evidence="1" key="1">
    <citation type="submission" date="2021-02" db="EMBL/GenBank/DDBJ databases">
        <authorList>
            <person name="Nowell W R."/>
        </authorList>
    </citation>
    <scope>NUCLEOTIDE SEQUENCE</scope>
    <source>
        <strain evidence="1">Ploen Becks lab</strain>
    </source>
</reference>
<dbReference type="AlphaFoldDB" id="A0A813NYA4"/>
<dbReference type="OrthoDB" id="10044090at2759"/>
<evidence type="ECO:0000313" key="2">
    <source>
        <dbReference type="Proteomes" id="UP000663879"/>
    </source>
</evidence>
<gene>
    <name evidence="1" type="ORF">OXX778_LOCUS3506</name>
</gene>
<evidence type="ECO:0000313" key="1">
    <source>
        <dbReference type="EMBL" id="CAF0743212.1"/>
    </source>
</evidence>